<evidence type="ECO:0000313" key="2">
    <source>
        <dbReference type="EMBL" id="TFV97522.1"/>
    </source>
</evidence>
<proteinExistence type="predicted"/>
<keyword evidence="2" id="KW-0378">Hydrolase</keyword>
<dbReference type="RefSeq" id="WP_135070312.1">
    <property type="nucleotide sequence ID" value="NZ_SPSB01000001.1"/>
</dbReference>
<evidence type="ECO:0000259" key="1">
    <source>
        <dbReference type="Pfam" id="PF20731"/>
    </source>
</evidence>
<name>A0A4Y9R0X9_9BACT</name>
<dbReference type="Proteomes" id="UP000297647">
    <property type="component" value="Unassembled WGS sequence"/>
</dbReference>
<keyword evidence="2" id="KW-0540">Nuclease</keyword>
<evidence type="ECO:0000313" key="3">
    <source>
        <dbReference type="Proteomes" id="UP000297647"/>
    </source>
</evidence>
<dbReference type="InterPro" id="IPR048923">
    <property type="entry name" value="RE_NgoFVII_C"/>
</dbReference>
<keyword evidence="2" id="KW-0255">Endonuclease</keyword>
<dbReference type="AlphaFoldDB" id="A0A4Y9R0X9"/>
<dbReference type="Pfam" id="PF20731">
    <property type="entry name" value="RE_NgoFVII_C"/>
    <property type="match status" value="1"/>
</dbReference>
<dbReference type="OrthoDB" id="1296974at2"/>
<organism evidence="2 3">
    <name type="scientific">Algoriphagus kandeliae</name>
    <dbReference type="NCBI Taxonomy" id="2562278"/>
    <lineage>
        <taxon>Bacteria</taxon>
        <taxon>Pseudomonadati</taxon>
        <taxon>Bacteroidota</taxon>
        <taxon>Cytophagia</taxon>
        <taxon>Cytophagales</taxon>
        <taxon>Cyclobacteriaceae</taxon>
        <taxon>Algoriphagus</taxon>
    </lineage>
</organism>
<protein>
    <submittedName>
        <fullName evidence="2">Restriction endonuclease</fullName>
    </submittedName>
</protein>
<dbReference type="EMBL" id="SPSB01000001">
    <property type="protein sequence ID" value="TFV97522.1"/>
    <property type="molecule type" value="Genomic_DNA"/>
</dbReference>
<dbReference type="GO" id="GO:0004519">
    <property type="term" value="F:endonuclease activity"/>
    <property type="evidence" value="ECO:0007669"/>
    <property type="project" value="UniProtKB-KW"/>
</dbReference>
<accession>A0A4Y9R0X9</accession>
<sequence length="381" mass="43336">MSQFARIDKEGEHYINLIKAVGKLSALFSDNSIPYINYRVAENIFCKCFNAINLSRSDTAFDANYQKKGIGIKTFTCQTGSSTEKVAEFNTLSHELKSYSGKDLAKKLAEFRNERIKLAKRTYDLESGLYHIVARQEAKIILFETDYDVIDISSIKNVVEKQASLQFEDNNNSYLFNFSKSTLFRKFHIADDHTAVDIEIIEDPFDLLLELFENKKTEKGKVIKGIDFVILPLYGIKRGMKHVFERSGLNQWNANGRLRDLDEVYVPIPKVIHDNYPGFFPARDTAFNLETPTGETLSAKVCQQNSKALMTKPNKALSDWLLRKVLNLQPGELATIEKLEILGFDSVIVTKKSEDLFSIDIAKSGTFEKFISDPSFTIDDL</sequence>
<keyword evidence="3" id="KW-1185">Reference proteome</keyword>
<gene>
    <name evidence="2" type="ORF">E4S40_02380</name>
</gene>
<reference evidence="2 3" key="1">
    <citation type="submission" date="2019-03" db="EMBL/GenBank/DDBJ databases">
        <title>Algoriphagus sp. nov, a new strain isolated from root system soil of mangrove plant Kandelia.</title>
        <authorList>
            <person name="Yin Q."/>
            <person name="Wang K."/>
            <person name="Song Z."/>
        </authorList>
    </citation>
    <scope>NUCLEOTIDE SEQUENCE [LARGE SCALE GENOMIC DNA]</scope>
    <source>
        <strain evidence="2 3">XY-J91</strain>
    </source>
</reference>
<comment type="caution">
    <text evidence="2">The sequence shown here is derived from an EMBL/GenBank/DDBJ whole genome shotgun (WGS) entry which is preliminary data.</text>
</comment>
<feature type="domain" description="Restriction endonuclease type II NgoFVII C-terminal B3-like DNA-binding" evidence="1">
    <location>
        <begin position="241"/>
        <end position="346"/>
    </location>
</feature>